<dbReference type="InterPro" id="IPR000914">
    <property type="entry name" value="SBP_5_dom"/>
</dbReference>
<evidence type="ECO:0000259" key="7">
    <source>
        <dbReference type="Pfam" id="PF00496"/>
    </source>
</evidence>
<dbReference type="Gene3D" id="3.10.105.10">
    <property type="entry name" value="Dipeptide-binding Protein, Domain 3"/>
    <property type="match status" value="1"/>
</dbReference>
<dbReference type="EMBL" id="CP095074">
    <property type="protein sequence ID" value="UOQ95740.1"/>
    <property type="molecule type" value="Genomic_DNA"/>
</dbReference>
<keyword evidence="3" id="KW-0813">Transport</keyword>
<evidence type="ECO:0000256" key="3">
    <source>
        <dbReference type="ARBA" id="ARBA00022448"/>
    </source>
</evidence>
<dbReference type="SUPFAM" id="SSF53850">
    <property type="entry name" value="Periplasmic binding protein-like II"/>
    <property type="match status" value="1"/>
</dbReference>
<feature type="domain" description="Solute-binding protein family 5" evidence="7">
    <location>
        <begin position="84"/>
        <end position="468"/>
    </location>
</feature>
<comment type="similarity">
    <text evidence="2">Belongs to the bacterial solute-binding protein 5 family.</text>
</comment>
<dbReference type="Gene3D" id="3.40.190.10">
    <property type="entry name" value="Periplasmic binding protein-like II"/>
    <property type="match status" value="1"/>
</dbReference>
<accession>A0ABY4H5L3</accession>
<gene>
    <name evidence="8" type="ORF">MUO14_18485</name>
</gene>
<dbReference type="PROSITE" id="PS01040">
    <property type="entry name" value="SBP_BACTERIAL_5"/>
    <property type="match status" value="1"/>
</dbReference>
<keyword evidence="4 6" id="KW-0732">Signal</keyword>
<evidence type="ECO:0000313" key="9">
    <source>
        <dbReference type="Proteomes" id="UP000831880"/>
    </source>
</evidence>
<dbReference type="Proteomes" id="UP000831880">
    <property type="component" value="Chromosome"/>
</dbReference>
<keyword evidence="9" id="KW-1185">Reference proteome</keyword>
<evidence type="ECO:0000313" key="8">
    <source>
        <dbReference type="EMBL" id="UOQ95740.1"/>
    </source>
</evidence>
<dbReference type="InterPro" id="IPR030678">
    <property type="entry name" value="Peptide/Ni-bd"/>
</dbReference>
<dbReference type="Gene3D" id="3.90.76.10">
    <property type="entry name" value="Dipeptide-binding Protein, Domain 1"/>
    <property type="match status" value="1"/>
</dbReference>
<dbReference type="PANTHER" id="PTHR30290">
    <property type="entry name" value="PERIPLASMIC BINDING COMPONENT OF ABC TRANSPORTER"/>
    <property type="match status" value="1"/>
</dbReference>
<proteinExistence type="inferred from homology"/>
<dbReference type="InterPro" id="IPR023765">
    <property type="entry name" value="SBP_5_CS"/>
</dbReference>
<evidence type="ECO:0000256" key="1">
    <source>
        <dbReference type="ARBA" id="ARBA00004193"/>
    </source>
</evidence>
<name>A0ABY4H5L3_9BACI</name>
<sequence>MLRILLFSLLIMGTFLSACSGESTSSNSVMSSDENGEPDDKQVLNISEESEIPTMDPSMATDVVAFQWLASTMDGLYRFGKNGEIESGIAKSHEVSRDGKIWTFNLREDAKWTNGDPVTAHDFVYSWRRAVNPEVGSEYGPYMFSGVVENAEAVSKGEKPVEELGVKAIDDTTFEVQLEKPIPYFKELTTFTTFLPLNQKFVEKHGEDFALTADALLANGPFTFTEWEAGEGWVLEKNEDYWDEKNVKLEKINVNVVKEVSTSVNLYESGDLDRTGLTAEFVDKYGSSPEFSTIRKPSLLYIKMNQENEVLSNENARKAIQRIINKENVANVILNNGATPIGGTMPAEFVSHPESNKDFREINGNLVPYDTEKAKEHWKKAKEELGMEEVELNLLGDDIGVSKKMTAYFKDQLEQLEGLTINVQSVPFKERLRRNSEMEYELQNYVWLPDYLDANTFMNLWVTDGANNKTGYASEEYDQLIKRANNELAQKPVERFEAFLKAEKLLIKEDAVIAPIYQKGSAKLQKPYVKGTYRNPMGSGYIYKYSYIEAK</sequence>
<reference evidence="8 9" key="1">
    <citation type="submission" date="2022-04" db="EMBL/GenBank/DDBJ databases">
        <title>Halobacillus sp. isolated from saltern.</title>
        <authorList>
            <person name="Won M."/>
            <person name="Lee C.-M."/>
            <person name="Woen H.-Y."/>
            <person name="Kwon S.-W."/>
        </authorList>
    </citation>
    <scope>NUCLEOTIDE SEQUENCE [LARGE SCALE GENOMIC DNA]</scope>
    <source>
        <strain evidence="8 9">SSTM10-2</strain>
    </source>
</reference>
<feature type="region of interest" description="Disordered" evidence="5">
    <location>
        <begin position="20"/>
        <end position="42"/>
    </location>
</feature>
<feature type="chain" id="PRO_5046957951" evidence="6">
    <location>
        <begin position="21"/>
        <end position="551"/>
    </location>
</feature>
<evidence type="ECO:0000256" key="4">
    <source>
        <dbReference type="ARBA" id="ARBA00022729"/>
    </source>
</evidence>
<comment type="subcellular location">
    <subcellularLocation>
        <location evidence="1">Cell membrane</location>
        <topology evidence="1">Lipid-anchor</topology>
    </subcellularLocation>
</comment>
<dbReference type="PIRSF" id="PIRSF002741">
    <property type="entry name" value="MppA"/>
    <property type="match status" value="1"/>
</dbReference>
<protein>
    <submittedName>
        <fullName evidence="8">Peptide ABC transporter substrate-binding protein</fullName>
    </submittedName>
</protein>
<evidence type="ECO:0000256" key="2">
    <source>
        <dbReference type="ARBA" id="ARBA00005695"/>
    </source>
</evidence>
<organism evidence="8 9">
    <name type="scientific">Halobacillus shinanisalinarum</name>
    <dbReference type="NCBI Taxonomy" id="2932258"/>
    <lineage>
        <taxon>Bacteria</taxon>
        <taxon>Bacillati</taxon>
        <taxon>Bacillota</taxon>
        <taxon>Bacilli</taxon>
        <taxon>Bacillales</taxon>
        <taxon>Bacillaceae</taxon>
        <taxon>Halobacillus</taxon>
    </lineage>
</organism>
<dbReference type="PANTHER" id="PTHR30290:SF10">
    <property type="entry name" value="PERIPLASMIC OLIGOPEPTIDE-BINDING PROTEIN-RELATED"/>
    <property type="match status" value="1"/>
</dbReference>
<dbReference type="Pfam" id="PF00496">
    <property type="entry name" value="SBP_bac_5"/>
    <property type="match status" value="1"/>
</dbReference>
<dbReference type="InterPro" id="IPR039424">
    <property type="entry name" value="SBP_5"/>
</dbReference>
<dbReference type="PROSITE" id="PS51257">
    <property type="entry name" value="PROKAR_LIPOPROTEIN"/>
    <property type="match status" value="1"/>
</dbReference>
<feature type="compositionally biased region" description="Polar residues" evidence="5">
    <location>
        <begin position="20"/>
        <end position="33"/>
    </location>
</feature>
<evidence type="ECO:0000256" key="6">
    <source>
        <dbReference type="SAM" id="SignalP"/>
    </source>
</evidence>
<dbReference type="CDD" id="cd08504">
    <property type="entry name" value="PBP2_OppA"/>
    <property type="match status" value="1"/>
</dbReference>
<feature type="signal peptide" evidence="6">
    <location>
        <begin position="1"/>
        <end position="20"/>
    </location>
</feature>
<evidence type="ECO:0000256" key="5">
    <source>
        <dbReference type="SAM" id="MobiDB-lite"/>
    </source>
</evidence>